<sequence length="208" mass="22806">MTQSTTIVRDLFLLLTNDAGRQEATQVRRQSLVAGAITDLVERGRVQLDDARNPHVTVVDATPTGDGVLDHVLARLEEVDGRRLSSIIGKRAVDATELVGQDLVAAGAVTRQHGLLGTRWPARDPAIEQAVRRDLAAVLRGEREPTHQDVVLLAILRAQRNAHRILKDDVPGLSRWEMNKRIDALGRDVPAAQAVRRVYDTLMAAVTS</sequence>
<keyword evidence="6" id="KW-1185">Reference proteome</keyword>
<evidence type="ECO:0000256" key="3">
    <source>
        <dbReference type="ARBA" id="ARBA00023121"/>
    </source>
</evidence>
<gene>
    <name evidence="5" type="ORF">BRM3_04910</name>
</gene>
<proteinExistence type="predicted"/>
<dbReference type="EMBL" id="CP107020">
    <property type="protein sequence ID" value="UYG17765.1"/>
    <property type="molecule type" value="Genomic_DNA"/>
</dbReference>
<evidence type="ECO:0000313" key="6">
    <source>
        <dbReference type="Proteomes" id="UP001164305"/>
    </source>
</evidence>
<evidence type="ECO:0000256" key="2">
    <source>
        <dbReference type="ARBA" id="ARBA00023034"/>
    </source>
</evidence>
<dbReference type="Gene3D" id="1.10.3630.10">
    <property type="entry name" value="yeast vps74-n-term truncation variant domain like"/>
    <property type="match status" value="1"/>
</dbReference>
<protein>
    <submittedName>
        <fullName evidence="5">GPP34 family phosphoprotein</fullName>
    </submittedName>
</protein>
<dbReference type="RefSeq" id="WP_263594973.1">
    <property type="nucleotide sequence ID" value="NZ_CP107020.1"/>
</dbReference>
<reference evidence="5" key="1">
    <citation type="submission" date="2022-10" db="EMBL/GenBank/DDBJ databases">
        <title>Whole-Genome Sequencing of Brachybacterium huguangmaarense BRM-3, Isolated from Betula schmidtii.</title>
        <authorList>
            <person name="Haam D."/>
        </authorList>
    </citation>
    <scope>NUCLEOTIDE SEQUENCE</scope>
    <source>
        <strain evidence="5">BRM-3</strain>
    </source>
</reference>
<evidence type="ECO:0000256" key="4">
    <source>
        <dbReference type="ARBA" id="ARBA00023136"/>
    </source>
</evidence>
<keyword evidence="4" id="KW-0472">Membrane</keyword>
<dbReference type="Pfam" id="PF05719">
    <property type="entry name" value="GPP34"/>
    <property type="match status" value="1"/>
</dbReference>
<evidence type="ECO:0000313" key="5">
    <source>
        <dbReference type="EMBL" id="UYG17765.1"/>
    </source>
</evidence>
<comment type="subcellular location">
    <subcellularLocation>
        <location evidence="1">Golgi apparatus membrane</location>
        <topology evidence="1">Peripheral membrane protein</topology>
        <orientation evidence="1">Cytoplasmic side</orientation>
    </subcellularLocation>
</comment>
<dbReference type="InterPro" id="IPR008628">
    <property type="entry name" value="GPP34-like"/>
</dbReference>
<evidence type="ECO:0000256" key="1">
    <source>
        <dbReference type="ARBA" id="ARBA00004255"/>
    </source>
</evidence>
<keyword evidence="3" id="KW-0446">Lipid-binding</keyword>
<dbReference type="InterPro" id="IPR038261">
    <property type="entry name" value="GPP34-like_sf"/>
</dbReference>
<accession>A0ABY6G3H7</accession>
<dbReference type="Proteomes" id="UP001164305">
    <property type="component" value="Chromosome"/>
</dbReference>
<keyword evidence="2" id="KW-0333">Golgi apparatus</keyword>
<organism evidence="5 6">
    <name type="scientific">Brachybacterium huguangmaarense</name>
    <dbReference type="NCBI Taxonomy" id="1652028"/>
    <lineage>
        <taxon>Bacteria</taxon>
        <taxon>Bacillati</taxon>
        <taxon>Actinomycetota</taxon>
        <taxon>Actinomycetes</taxon>
        <taxon>Micrococcales</taxon>
        <taxon>Dermabacteraceae</taxon>
        <taxon>Brachybacterium</taxon>
    </lineage>
</organism>
<name>A0ABY6G3H7_9MICO</name>